<keyword evidence="2" id="KW-0378">Hydrolase</keyword>
<dbReference type="PANTHER" id="PTHR30231">
    <property type="entry name" value="DNA POLYMERASE III SUBUNIT EPSILON"/>
    <property type="match status" value="1"/>
</dbReference>
<evidence type="ECO:0000313" key="5">
    <source>
        <dbReference type="EMBL" id="KAB8035803.1"/>
    </source>
</evidence>
<dbReference type="Gene3D" id="3.30.420.10">
    <property type="entry name" value="Ribonuclease H-like superfamily/Ribonuclease H"/>
    <property type="match status" value="1"/>
</dbReference>
<evidence type="ECO:0000256" key="1">
    <source>
        <dbReference type="ARBA" id="ARBA00022722"/>
    </source>
</evidence>
<dbReference type="SUPFAM" id="SSF53098">
    <property type="entry name" value="Ribonuclease H-like"/>
    <property type="match status" value="1"/>
</dbReference>
<sequence>MNKILILDTETTGLDPKKDSIIEVAAILVDLNHKRIECQRSGLIYALTNEDSEKITGITQLMLDGVKNAFDDPFNSIKIMAEQSICIVAHNAEFDKAFVEAKGIVLSGINNLPLAWICSYRDINYDIQTENKKLSTLAEAYSVDSGGAHRALSDVTMLAQILFKVPNIESQIISAIENKKKPEVKIISLAPFDMKEDVKKAGFRWNPQDKTWWKNIRAANENEINNIISSFGFDVKIA</sequence>
<feature type="domain" description="Exonuclease" evidence="4">
    <location>
        <begin position="3"/>
        <end position="171"/>
    </location>
</feature>
<reference evidence="5 6" key="1">
    <citation type="submission" date="2019-10" db="EMBL/GenBank/DDBJ databases">
        <title>New species of Slilvanegrellaceae.</title>
        <authorList>
            <person name="Pitt A."/>
            <person name="Hahn M.W."/>
        </authorList>
    </citation>
    <scope>NUCLEOTIDE SEQUENCE [LARGE SCALE GENOMIC DNA]</scope>
    <source>
        <strain evidence="5 6">SP-Ram-0.45-NSY-1</strain>
    </source>
</reference>
<keyword evidence="3" id="KW-0269">Exonuclease</keyword>
<dbReference type="SMART" id="SM00479">
    <property type="entry name" value="EXOIII"/>
    <property type="match status" value="1"/>
</dbReference>
<dbReference type="Pfam" id="PF00929">
    <property type="entry name" value="RNase_T"/>
    <property type="match status" value="1"/>
</dbReference>
<evidence type="ECO:0000256" key="3">
    <source>
        <dbReference type="ARBA" id="ARBA00022839"/>
    </source>
</evidence>
<keyword evidence="1" id="KW-0540">Nuclease</keyword>
<dbReference type="GO" id="GO:0006259">
    <property type="term" value="P:DNA metabolic process"/>
    <property type="evidence" value="ECO:0007669"/>
    <property type="project" value="UniProtKB-ARBA"/>
</dbReference>
<gene>
    <name evidence="5" type="ORF">GCL60_16370</name>
</gene>
<protein>
    <recommendedName>
        <fullName evidence="4">Exonuclease domain-containing protein</fullName>
    </recommendedName>
</protein>
<name>A0A6N6VMM7_9BACT</name>
<keyword evidence="6" id="KW-1185">Reference proteome</keyword>
<proteinExistence type="predicted"/>
<dbReference type="InterPro" id="IPR012337">
    <property type="entry name" value="RNaseH-like_sf"/>
</dbReference>
<evidence type="ECO:0000259" key="4">
    <source>
        <dbReference type="SMART" id="SM00479"/>
    </source>
</evidence>
<dbReference type="RefSeq" id="WP_153421828.1">
    <property type="nucleotide sequence ID" value="NZ_WFLM01000009.1"/>
</dbReference>
<dbReference type="InterPro" id="IPR013520">
    <property type="entry name" value="Ribonucl_H"/>
</dbReference>
<dbReference type="EMBL" id="WFLM01000009">
    <property type="protein sequence ID" value="KAB8035803.1"/>
    <property type="molecule type" value="Genomic_DNA"/>
</dbReference>
<dbReference type="GO" id="GO:0003676">
    <property type="term" value="F:nucleic acid binding"/>
    <property type="evidence" value="ECO:0007669"/>
    <property type="project" value="InterPro"/>
</dbReference>
<dbReference type="PANTHER" id="PTHR30231:SF4">
    <property type="entry name" value="PROTEIN NEN2"/>
    <property type="match status" value="1"/>
</dbReference>
<dbReference type="GO" id="GO:0008408">
    <property type="term" value="F:3'-5' exonuclease activity"/>
    <property type="evidence" value="ECO:0007669"/>
    <property type="project" value="TreeGrafter"/>
</dbReference>
<dbReference type="AlphaFoldDB" id="A0A6N6VMM7"/>
<evidence type="ECO:0000256" key="2">
    <source>
        <dbReference type="ARBA" id="ARBA00022801"/>
    </source>
</evidence>
<comment type="caution">
    <text evidence="5">The sequence shown here is derived from an EMBL/GenBank/DDBJ whole genome shotgun (WGS) entry which is preliminary data.</text>
</comment>
<accession>A0A6N6VMM7</accession>
<evidence type="ECO:0000313" key="6">
    <source>
        <dbReference type="Proteomes" id="UP000437748"/>
    </source>
</evidence>
<dbReference type="OrthoDB" id="9803913at2"/>
<dbReference type="Proteomes" id="UP000437748">
    <property type="component" value="Unassembled WGS sequence"/>
</dbReference>
<dbReference type="InterPro" id="IPR036397">
    <property type="entry name" value="RNaseH_sf"/>
</dbReference>
<dbReference type="CDD" id="cd06127">
    <property type="entry name" value="DEDDh"/>
    <property type="match status" value="1"/>
</dbReference>
<organism evidence="5 6">
    <name type="scientific">Silvanigrella paludirubra</name>
    <dbReference type="NCBI Taxonomy" id="2499159"/>
    <lineage>
        <taxon>Bacteria</taxon>
        <taxon>Pseudomonadati</taxon>
        <taxon>Bdellovibrionota</taxon>
        <taxon>Oligoflexia</taxon>
        <taxon>Silvanigrellales</taxon>
        <taxon>Silvanigrellaceae</taxon>
        <taxon>Silvanigrella</taxon>
    </lineage>
</organism>